<evidence type="ECO:0000256" key="1">
    <source>
        <dbReference type="ARBA" id="ARBA00022448"/>
    </source>
</evidence>
<evidence type="ECO:0000313" key="3">
    <source>
        <dbReference type="Proteomes" id="UP000095283"/>
    </source>
</evidence>
<keyword evidence="2" id="KW-1133">Transmembrane helix</keyword>
<feature type="transmembrane region" description="Helical" evidence="2">
    <location>
        <begin position="143"/>
        <end position="162"/>
    </location>
</feature>
<dbReference type="PANTHER" id="PTHR24221">
    <property type="entry name" value="ATP-BINDING CASSETTE SUB-FAMILY B"/>
    <property type="match status" value="1"/>
</dbReference>
<dbReference type="PANTHER" id="PTHR24221:SF402">
    <property type="entry name" value="IRON-SULFUR CLUSTERS TRANSPORTER ABCB7, MITOCHONDRIAL"/>
    <property type="match status" value="1"/>
</dbReference>
<dbReference type="GO" id="GO:0005743">
    <property type="term" value="C:mitochondrial inner membrane"/>
    <property type="evidence" value="ECO:0007669"/>
    <property type="project" value="TreeGrafter"/>
</dbReference>
<dbReference type="GO" id="GO:0042626">
    <property type="term" value="F:ATPase-coupled transmembrane transporter activity"/>
    <property type="evidence" value="ECO:0007669"/>
    <property type="project" value="TreeGrafter"/>
</dbReference>
<name>A0A1I7WPQ6_HETBA</name>
<dbReference type="InterPro" id="IPR027417">
    <property type="entry name" value="P-loop_NTPase"/>
</dbReference>
<reference evidence="4" key="1">
    <citation type="submission" date="2016-11" db="UniProtKB">
        <authorList>
            <consortium name="WormBaseParasite"/>
        </authorList>
    </citation>
    <scope>IDENTIFICATION</scope>
</reference>
<keyword evidence="2" id="KW-0472">Membrane</keyword>
<feature type="transmembrane region" description="Helical" evidence="2">
    <location>
        <begin position="169"/>
        <end position="193"/>
    </location>
</feature>
<dbReference type="SUPFAM" id="SSF52540">
    <property type="entry name" value="P-loop containing nucleoside triphosphate hydrolases"/>
    <property type="match status" value="1"/>
</dbReference>
<evidence type="ECO:0000313" key="4">
    <source>
        <dbReference type="WBParaSite" id="Hba_07123"/>
    </source>
</evidence>
<keyword evidence="2" id="KW-0812">Transmembrane</keyword>
<keyword evidence="3" id="KW-1185">Reference proteome</keyword>
<dbReference type="GO" id="GO:0006879">
    <property type="term" value="P:intracellular iron ion homeostasis"/>
    <property type="evidence" value="ECO:0007669"/>
    <property type="project" value="TreeGrafter"/>
</dbReference>
<protein>
    <submittedName>
        <fullName evidence="4">Reverse transcriptase</fullName>
    </submittedName>
</protein>
<evidence type="ECO:0000256" key="2">
    <source>
        <dbReference type="SAM" id="Phobius"/>
    </source>
</evidence>
<dbReference type="InterPro" id="IPR039421">
    <property type="entry name" value="Type_1_exporter"/>
</dbReference>
<keyword evidence="1" id="KW-0813">Transport</keyword>
<feature type="transmembrane region" description="Helical" evidence="2">
    <location>
        <begin position="121"/>
        <end position="137"/>
    </location>
</feature>
<dbReference type="Gene3D" id="3.40.50.300">
    <property type="entry name" value="P-loop containing nucleotide triphosphate hydrolases"/>
    <property type="match status" value="1"/>
</dbReference>
<feature type="transmembrane region" description="Helical" evidence="2">
    <location>
        <begin position="83"/>
        <end position="101"/>
    </location>
</feature>
<accession>A0A1I7WPQ6</accession>
<dbReference type="AlphaFoldDB" id="A0A1I7WPQ6"/>
<dbReference type="WBParaSite" id="Hba_07123">
    <property type="protein sequence ID" value="Hba_07123"/>
    <property type="gene ID" value="Hba_07123"/>
</dbReference>
<dbReference type="Proteomes" id="UP000095283">
    <property type="component" value="Unplaced"/>
</dbReference>
<organism evidence="3 4">
    <name type="scientific">Heterorhabditis bacteriophora</name>
    <name type="common">Entomopathogenic nematode worm</name>
    <dbReference type="NCBI Taxonomy" id="37862"/>
    <lineage>
        <taxon>Eukaryota</taxon>
        <taxon>Metazoa</taxon>
        <taxon>Ecdysozoa</taxon>
        <taxon>Nematoda</taxon>
        <taxon>Chromadorea</taxon>
        <taxon>Rhabditida</taxon>
        <taxon>Rhabditina</taxon>
        <taxon>Rhabditomorpha</taxon>
        <taxon>Strongyloidea</taxon>
        <taxon>Heterorhabditidae</taxon>
        <taxon>Heterorhabditis</taxon>
    </lineage>
</organism>
<sequence>MGFIQKVVLQELVRTCFHPGASTLVPIQGNTSLSGWQLVQRLLKFVWPKGNPAIKRRVILAVSLLIGAKYLHVWPSILCVRLLEIFFFICTPWTYHFISIVKLGRSLKLLCSDYMFISDRGTRGMSFYSILFLLYFIRHCSDLFRLVSNMFLIISSFSILFTNKSCLSLIYLLWFTLFNWNTVSSIAIARAILKVRILLCYYGGCDYLYLRTSLFIAHRLATIVDADIIYVLEQGQVVESGNHSELIRLGAERKDERRELDFTTRVRIG</sequence>
<proteinExistence type="predicted"/>